<feature type="transmembrane region" description="Helical" evidence="17">
    <location>
        <begin position="152"/>
        <end position="170"/>
    </location>
</feature>
<dbReference type="Pfam" id="PF00662">
    <property type="entry name" value="Proton_antipo_N"/>
    <property type="match status" value="1"/>
</dbReference>
<dbReference type="GO" id="GO:0008137">
    <property type="term" value="F:NADH dehydrogenase (ubiquinone) activity"/>
    <property type="evidence" value="ECO:0007669"/>
    <property type="project" value="UniProtKB-EC"/>
</dbReference>
<evidence type="ECO:0000259" key="20">
    <source>
        <dbReference type="Pfam" id="PF06455"/>
    </source>
</evidence>
<keyword evidence="12 17" id="KW-0520">NAD</keyword>
<keyword evidence="15 17" id="KW-0472">Membrane</keyword>
<dbReference type="InterPro" id="IPR010934">
    <property type="entry name" value="NADH_DH_su5_C"/>
</dbReference>
<evidence type="ECO:0000256" key="15">
    <source>
        <dbReference type="ARBA" id="ARBA00023136"/>
    </source>
</evidence>
<feature type="transmembrane region" description="Helical" evidence="17">
    <location>
        <begin position="248"/>
        <end position="266"/>
    </location>
</feature>
<feature type="transmembrane region" description="Helical" evidence="17">
    <location>
        <begin position="273"/>
        <end position="291"/>
    </location>
</feature>
<dbReference type="EMBL" id="MT949691">
    <property type="protein sequence ID" value="QOL12457.1"/>
    <property type="molecule type" value="Genomic_DNA"/>
</dbReference>
<keyword evidence="13 17" id="KW-0830">Ubiquinone</keyword>
<feature type="transmembrane region" description="Helical" evidence="17">
    <location>
        <begin position="49"/>
        <end position="74"/>
    </location>
</feature>
<comment type="subcellular location">
    <subcellularLocation>
        <location evidence="2">Mitochondrion inner membrane</location>
        <topology evidence="2">Multi-pass membrane protein</topology>
    </subcellularLocation>
</comment>
<proteinExistence type="inferred from homology"/>
<feature type="transmembrane region" description="Helical" evidence="17">
    <location>
        <begin position="182"/>
        <end position="206"/>
    </location>
</feature>
<comment type="function">
    <text evidence="1">Core subunit of the mitochondrial membrane respiratory chain NADH dehydrogenase (Complex I) that is believed to belong to the minimal assembly required for catalysis. Complex I functions in the transfer of electrons from NADH to the respiratory chain. The immediate electron acceptor for the enzyme is believed to be ubiquinone.</text>
</comment>
<reference evidence="21" key="1">
    <citation type="submission" date="2020-09" db="EMBL/GenBank/DDBJ databases">
        <title>The mitochondrial genome of Xanthochlorus tibetensis (Diptera: Dolichopodidae).</title>
        <authorList>
            <person name="Wang J."/>
            <person name="Ji Y."/>
            <person name="Zhang L."/>
            <person name="Wang M."/>
        </authorList>
    </citation>
    <scope>NUCLEOTIDE SEQUENCE</scope>
</reference>
<keyword evidence="10" id="KW-0249">Electron transport</keyword>
<dbReference type="GO" id="GO:0042773">
    <property type="term" value="P:ATP synthesis coupled electron transport"/>
    <property type="evidence" value="ECO:0007669"/>
    <property type="project" value="InterPro"/>
</dbReference>
<evidence type="ECO:0000256" key="5">
    <source>
        <dbReference type="ARBA" id="ARBA00022448"/>
    </source>
</evidence>
<dbReference type="PANTHER" id="PTHR42829">
    <property type="entry name" value="NADH-UBIQUINONE OXIDOREDUCTASE CHAIN 5"/>
    <property type="match status" value="1"/>
</dbReference>
<evidence type="ECO:0000313" key="21">
    <source>
        <dbReference type="EMBL" id="QOL12457.1"/>
    </source>
</evidence>
<keyword evidence="9" id="KW-1278">Translocase</keyword>
<accession>A0A7U3N939</accession>
<evidence type="ECO:0000256" key="7">
    <source>
        <dbReference type="ARBA" id="ARBA00022692"/>
    </source>
</evidence>
<protein>
    <recommendedName>
        <fullName evidence="4 17">NADH-ubiquinone oxidoreductase chain 5</fullName>
        <ecNumber evidence="3 17">7.1.1.2</ecNumber>
    </recommendedName>
</protein>
<evidence type="ECO:0000256" key="6">
    <source>
        <dbReference type="ARBA" id="ARBA00022660"/>
    </source>
</evidence>
<comment type="catalytic activity">
    <reaction evidence="16 17">
        <text>a ubiquinone + NADH + 5 H(+)(in) = a ubiquinol + NAD(+) + 4 H(+)(out)</text>
        <dbReference type="Rhea" id="RHEA:29091"/>
        <dbReference type="Rhea" id="RHEA-COMP:9565"/>
        <dbReference type="Rhea" id="RHEA-COMP:9566"/>
        <dbReference type="ChEBI" id="CHEBI:15378"/>
        <dbReference type="ChEBI" id="CHEBI:16389"/>
        <dbReference type="ChEBI" id="CHEBI:17976"/>
        <dbReference type="ChEBI" id="CHEBI:57540"/>
        <dbReference type="ChEBI" id="CHEBI:57945"/>
        <dbReference type="EC" id="7.1.1.2"/>
    </reaction>
</comment>
<dbReference type="RefSeq" id="YP_010022267.1">
    <property type="nucleotide sequence ID" value="NC_053652.1"/>
</dbReference>
<evidence type="ECO:0000256" key="17">
    <source>
        <dbReference type="RuleBase" id="RU003404"/>
    </source>
</evidence>
<comment type="function">
    <text evidence="17">Core subunit of the mitochondrial membrane respiratory chain NADH dehydrogenase (Complex I) which catalyzes electron transfer from NADH through the respiratory chain, using ubiquinone as an electron acceptor. Essential for the catalytic activity and assembly of complex I.</text>
</comment>
<keyword evidence="7 17" id="KW-0812">Transmembrane</keyword>
<evidence type="ECO:0000256" key="12">
    <source>
        <dbReference type="ARBA" id="ARBA00023027"/>
    </source>
</evidence>
<evidence type="ECO:0000256" key="8">
    <source>
        <dbReference type="ARBA" id="ARBA00022792"/>
    </source>
</evidence>
<geneLocation type="mitochondrion" evidence="21"/>
<keyword evidence="14 17" id="KW-0496">Mitochondrion</keyword>
<dbReference type="InterPro" id="IPR001750">
    <property type="entry name" value="ND/Mrp_TM"/>
</dbReference>
<evidence type="ECO:0000256" key="14">
    <source>
        <dbReference type="ARBA" id="ARBA00023128"/>
    </source>
</evidence>
<evidence type="ECO:0000256" key="10">
    <source>
        <dbReference type="ARBA" id="ARBA00022982"/>
    </source>
</evidence>
<name>A0A7U3N939_9MUSC</name>
<keyword evidence="8" id="KW-0999">Mitochondrion inner membrane</keyword>
<feature type="transmembrane region" description="Helical" evidence="17">
    <location>
        <begin position="455"/>
        <end position="475"/>
    </location>
</feature>
<dbReference type="PRINTS" id="PR01434">
    <property type="entry name" value="NADHDHGNASE5"/>
</dbReference>
<keyword evidence="6" id="KW-0679">Respiratory chain</keyword>
<dbReference type="Pfam" id="PF06455">
    <property type="entry name" value="NADH5_C"/>
    <property type="match status" value="1"/>
</dbReference>
<feature type="transmembrane region" description="Helical" evidence="17">
    <location>
        <begin position="340"/>
        <end position="363"/>
    </location>
</feature>
<dbReference type="EC" id="7.1.1.2" evidence="3 17"/>
<dbReference type="PANTHER" id="PTHR42829:SF2">
    <property type="entry name" value="NADH-UBIQUINONE OXIDOREDUCTASE CHAIN 5"/>
    <property type="match status" value="1"/>
</dbReference>
<feature type="transmembrane region" description="Helical" evidence="17">
    <location>
        <begin position="297"/>
        <end position="319"/>
    </location>
</feature>
<evidence type="ECO:0000259" key="18">
    <source>
        <dbReference type="Pfam" id="PF00361"/>
    </source>
</evidence>
<feature type="transmembrane region" description="Helical" evidence="17">
    <location>
        <begin position="487"/>
        <end position="505"/>
    </location>
</feature>
<evidence type="ECO:0000256" key="2">
    <source>
        <dbReference type="ARBA" id="ARBA00004448"/>
    </source>
</evidence>
<comment type="similarity">
    <text evidence="17">Belongs to the complex I subunit 5 family.</text>
</comment>
<evidence type="ECO:0000256" key="4">
    <source>
        <dbReference type="ARBA" id="ARBA00021096"/>
    </source>
</evidence>
<feature type="domain" description="NADH:quinone oxidoreductase/Mrp antiporter transmembrane" evidence="18">
    <location>
        <begin position="107"/>
        <end position="391"/>
    </location>
</feature>
<keyword evidence="5 17" id="KW-0813">Transport</keyword>
<dbReference type="GO" id="GO:0005743">
    <property type="term" value="C:mitochondrial inner membrane"/>
    <property type="evidence" value="ECO:0007669"/>
    <property type="project" value="UniProtKB-SubCell"/>
</dbReference>
<feature type="transmembrane region" description="Helical" evidence="17">
    <location>
        <begin position="7"/>
        <end position="29"/>
    </location>
</feature>
<evidence type="ECO:0000256" key="11">
    <source>
        <dbReference type="ARBA" id="ARBA00022989"/>
    </source>
</evidence>
<dbReference type="InterPro" id="IPR001516">
    <property type="entry name" value="Proton_antipo_N"/>
</dbReference>
<feature type="domain" description="NADH dehydrogenase subunit 5 C-terminal" evidence="20">
    <location>
        <begin position="394"/>
        <end position="575"/>
    </location>
</feature>
<feature type="transmembrane region" description="Helical" evidence="17">
    <location>
        <begin position="86"/>
        <end position="105"/>
    </location>
</feature>
<gene>
    <name evidence="21" type="primary">ND5</name>
</gene>
<dbReference type="AlphaFoldDB" id="A0A7U3N939"/>
<evidence type="ECO:0000256" key="13">
    <source>
        <dbReference type="ARBA" id="ARBA00023075"/>
    </source>
</evidence>
<feature type="transmembrane region" description="Helical" evidence="17">
    <location>
        <begin position="421"/>
        <end position="443"/>
    </location>
</feature>
<keyword evidence="11 17" id="KW-1133">Transmembrane helix</keyword>
<feature type="domain" description="NADH-Ubiquinone oxidoreductase (complex I) chain 5 N-terminal" evidence="19">
    <location>
        <begin position="43"/>
        <end position="90"/>
    </location>
</feature>
<evidence type="ECO:0000256" key="16">
    <source>
        <dbReference type="ARBA" id="ARBA00049551"/>
    </source>
</evidence>
<dbReference type="GeneID" id="63360301"/>
<dbReference type="PRINTS" id="PR01435">
    <property type="entry name" value="NPOXDRDTASE5"/>
</dbReference>
<feature type="transmembrane region" description="Helical" evidence="17">
    <location>
        <begin position="559"/>
        <end position="577"/>
    </location>
</feature>
<dbReference type="GO" id="GO:0003954">
    <property type="term" value="F:NADH dehydrogenase activity"/>
    <property type="evidence" value="ECO:0007669"/>
    <property type="project" value="TreeGrafter"/>
</dbReference>
<feature type="transmembrane region" description="Helical" evidence="17">
    <location>
        <begin position="218"/>
        <end position="236"/>
    </location>
</feature>
<evidence type="ECO:0000256" key="3">
    <source>
        <dbReference type="ARBA" id="ARBA00012944"/>
    </source>
</evidence>
<feature type="transmembrane region" description="Helical" evidence="17">
    <location>
        <begin position="375"/>
        <end position="400"/>
    </location>
</feature>
<evidence type="ECO:0000256" key="9">
    <source>
        <dbReference type="ARBA" id="ARBA00022967"/>
    </source>
</evidence>
<dbReference type="GO" id="GO:0015990">
    <property type="term" value="P:electron transport coupled proton transport"/>
    <property type="evidence" value="ECO:0007669"/>
    <property type="project" value="TreeGrafter"/>
</dbReference>
<organism evidence="21">
    <name type="scientific">Xanthochlorus tibetensis</name>
    <dbReference type="NCBI Taxonomy" id="2779315"/>
    <lineage>
        <taxon>Eukaryota</taxon>
        <taxon>Metazoa</taxon>
        <taxon>Ecdysozoa</taxon>
        <taxon>Arthropoda</taxon>
        <taxon>Hexapoda</taxon>
        <taxon>Insecta</taxon>
        <taxon>Pterygota</taxon>
        <taxon>Neoptera</taxon>
        <taxon>Endopterygota</taxon>
        <taxon>Diptera</taxon>
        <taxon>Brachycera</taxon>
        <taxon>Muscomorpha</taxon>
        <taxon>Empidoidea</taxon>
        <taxon>Dolichopodidae</taxon>
        <taxon>Xanthochlorinae</taxon>
        <taxon>Xanthochlorus</taxon>
    </lineage>
</organism>
<sequence length="578" mass="65983">MEFLSICLISFVFLFFISISLFIMGVNFLMNDFVMFIEWEVVSLNSNSIVMTFLFDWMSLMFMSFVLLISSLVIYYSKEYMSSDLYLNRFIILVLLFVMSMMLLIISPNLISILLGWDGLGLVSYCLVIYFQNEKSYNAGMLTALSNRIGDVALLLAIAWMLNYGSWNYIFYIDLMKNDTEMLIIGSLVMLAAMTKSAQIPFSSWLPAAMAAPTPVSALVHSSTLVTAGVYLLIRFNILLVDSWSGKFLLIVSGLTMFMAGLGANFEFDLKKIIALSTLSQLGLMMSILSMGFYKLAFFHLLTHALFKALLFMCAGAIIHNMNNFQDIRYMGGLSIHMPFTSSCFNVANLALCGMPFLAGFYSKDMILEIVSLSYINMFTFFLFFFSTGLTVCYSFRLVYYSMTGELHSGTLSILNDEGWVMLRGMMGLLIMSIIGGSMLSWLIFPTPYMICLPYYLKLLVLFVCISGGFMGYLMSNMNLYFLNKSLIFYNFSYFLGSMWFMPYISTYGVVYYPLNLGGKIYKSMDQGWSEYFGAQYIYSNLSMYSKNMTFIQSNNLKIYLMFFIFLVIILTFMTIFI</sequence>
<evidence type="ECO:0000259" key="19">
    <source>
        <dbReference type="Pfam" id="PF00662"/>
    </source>
</evidence>
<dbReference type="Pfam" id="PF00361">
    <property type="entry name" value="Proton_antipo_M"/>
    <property type="match status" value="1"/>
</dbReference>
<dbReference type="CTD" id="4540"/>
<dbReference type="InterPro" id="IPR003945">
    <property type="entry name" value="NU5C-like"/>
</dbReference>
<evidence type="ECO:0000256" key="1">
    <source>
        <dbReference type="ARBA" id="ARBA00003257"/>
    </source>
</evidence>